<keyword evidence="3" id="KW-1185">Reference proteome</keyword>
<name>A0AAE0GMQ8_9CHLO</name>
<evidence type="ECO:0000256" key="1">
    <source>
        <dbReference type="SAM" id="Phobius"/>
    </source>
</evidence>
<keyword evidence="1" id="KW-0812">Transmembrane</keyword>
<protein>
    <submittedName>
        <fullName evidence="2">Uncharacterized protein</fullName>
    </submittedName>
</protein>
<accession>A0AAE0GMQ8</accession>
<sequence length="392" mass="43619">MEAYISPSFKDPRFLFQTMPDPLANTTSELRQRGKAQGKTVTYAPDVSRVDSGNEVVPRTLPSKPPKGKRRWKIVRSYHSEEMVAPMLMVIGIAMAGHLFYAIIGIIPGLLYWSYLMHKDRSRLIFGQNVGVHPNGSNYAYGPDKLAGLLKLLVLWIESDVIPARLPTDDKECPIDEELEDPSVAWLSDFRKECVEKGLVLLQREISAACKNQNLTPLSRAVEDDVVEVLNQCLLICIEREQGMKLGFQCLLSLAHHLDTELVASKIGISSFVKLISTNEVKCHAEVQRRALQLIGTLADSRKIQSQLVKADVIKVVLTGMTIHNRADIVVQWGCWALFNLCFEYAAALSKAPGGDGTEMLRIVKKLMGEHKNSEAVQLQGCLVMLASCQGY</sequence>
<reference evidence="2 3" key="1">
    <citation type="journal article" date="2015" name="Genome Biol. Evol.">
        <title>Comparative Genomics of a Bacterivorous Green Alga Reveals Evolutionary Causalities and Consequences of Phago-Mixotrophic Mode of Nutrition.</title>
        <authorList>
            <person name="Burns J.A."/>
            <person name="Paasch A."/>
            <person name="Narechania A."/>
            <person name="Kim E."/>
        </authorList>
    </citation>
    <scope>NUCLEOTIDE SEQUENCE [LARGE SCALE GENOMIC DNA]</scope>
    <source>
        <strain evidence="2 3">PLY_AMNH</strain>
    </source>
</reference>
<dbReference type="InterPro" id="IPR011989">
    <property type="entry name" value="ARM-like"/>
</dbReference>
<keyword evidence="1" id="KW-0472">Membrane</keyword>
<dbReference type="AlphaFoldDB" id="A0AAE0GMQ8"/>
<evidence type="ECO:0000313" key="2">
    <source>
        <dbReference type="EMBL" id="KAK3281050.1"/>
    </source>
</evidence>
<dbReference type="SUPFAM" id="SSF48371">
    <property type="entry name" value="ARM repeat"/>
    <property type="match status" value="1"/>
</dbReference>
<organism evidence="2 3">
    <name type="scientific">Cymbomonas tetramitiformis</name>
    <dbReference type="NCBI Taxonomy" id="36881"/>
    <lineage>
        <taxon>Eukaryota</taxon>
        <taxon>Viridiplantae</taxon>
        <taxon>Chlorophyta</taxon>
        <taxon>Pyramimonadophyceae</taxon>
        <taxon>Pyramimonadales</taxon>
        <taxon>Pyramimonadaceae</taxon>
        <taxon>Cymbomonas</taxon>
    </lineage>
</organism>
<dbReference type="InterPro" id="IPR016024">
    <property type="entry name" value="ARM-type_fold"/>
</dbReference>
<evidence type="ECO:0000313" key="3">
    <source>
        <dbReference type="Proteomes" id="UP001190700"/>
    </source>
</evidence>
<comment type="caution">
    <text evidence="2">The sequence shown here is derived from an EMBL/GenBank/DDBJ whole genome shotgun (WGS) entry which is preliminary data.</text>
</comment>
<dbReference type="Gene3D" id="1.25.10.10">
    <property type="entry name" value="Leucine-rich Repeat Variant"/>
    <property type="match status" value="1"/>
</dbReference>
<proteinExistence type="predicted"/>
<dbReference type="EMBL" id="LGRX02004059">
    <property type="protein sequence ID" value="KAK3281050.1"/>
    <property type="molecule type" value="Genomic_DNA"/>
</dbReference>
<keyword evidence="1" id="KW-1133">Transmembrane helix</keyword>
<feature type="transmembrane region" description="Helical" evidence="1">
    <location>
        <begin position="87"/>
        <end position="113"/>
    </location>
</feature>
<gene>
    <name evidence="2" type="ORF">CYMTET_11138</name>
</gene>
<dbReference type="Proteomes" id="UP001190700">
    <property type="component" value="Unassembled WGS sequence"/>
</dbReference>